<name>A0ABY7QUP1_9FIRM</name>
<accession>A0ABY7QUP1</accession>
<dbReference type="InterPro" id="IPR016169">
    <property type="entry name" value="FAD-bd_PCMH_sub2"/>
</dbReference>
<feature type="transmembrane region" description="Helical" evidence="1">
    <location>
        <begin position="13"/>
        <end position="34"/>
    </location>
</feature>
<keyword evidence="1" id="KW-0812">Transmembrane</keyword>
<proteinExistence type="predicted"/>
<evidence type="ECO:0000256" key="1">
    <source>
        <dbReference type="SAM" id="Phobius"/>
    </source>
</evidence>
<dbReference type="EMBL" id="CP115667">
    <property type="protein sequence ID" value="WBW49995.1"/>
    <property type="molecule type" value="Genomic_DNA"/>
</dbReference>
<dbReference type="InterPro" id="IPR036318">
    <property type="entry name" value="FAD-bd_PCMH-like_sf"/>
</dbReference>
<keyword evidence="3" id="KW-1185">Reference proteome</keyword>
<dbReference type="SUPFAM" id="SSF56176">
    <property type="entry name" value="FAD-binding/transporter-associated domain-like"/>
    <property type="match status" value="1"/>
</dbReference>
<evidence type="ECO:0000313" key="2">
    <source>
        <dbReference type="EMBL" id="WBW49995.1"/>
    </source>
</evidence>
<reference evidence="2 3" key="1">
    <citation type="submission" date="2023-01" db="EMBL/GenBank/DDBJ databases">
        <authorList>
            <person name="Lee S.H."/>
            <person name="Jung H.S."/>
            <person name="Yun J.U."/>
        </authorList>
    </citation>
    <scope>NUCLEOTIDE SEQUENCE [LARGE SCALE GENOMIC DNA]</scope>
    <source>
        <strain evidence="2 3">CBA3646</strain>
    </source>
</reference>
<keyword evidence="1" id="KW-1133">Transmembrane helix</keyword>
<protein>
    <recommendedName>
        <fullName evidence="4">Transporter associated domain-containing protein</fullName>
    </recommendedName>
</protein>
<dbReference type="RefSeq" id="WP_271191526.1">
    <property type="nucleotide sequence ID" value="NZ_CP115667.1"/>
</dbReference>
<gene>
    <name evidence="2" type="ORF">O6R05_00050</name>
</gene>
<evidence type="ECO:0008006" key="4">
    <source>
        <dbReference type="Google" id="ProtNLM"/>
    </source>
</evidence>
<dbReference type="Proteomes" id="UP001210339">
    <property type="component" value="Chromosome"/>
</dbReference>
<sequence>MNRRKFLLKLNKIVFYFEVAISVMLLVGILISVPDIIKYYFTILGSPAKESMNILRDLLSHVFLLVIAMEFILLLVAHNDATIIHLVILVIARKMLIYSDHLNDILIGVISLAVVFIIRKYWIQTANSKEFIMFGENRIFSASSIISKINDRYNYDIEAEGIETLGGLVSHLLEEKGEDPEVGTIVDDGKYIYEIHSLYDEGLIEEISIHNIK</sequence>
<organism evidence="2 3">
    <name type="scientific">Peptoniphilus equinus</name>
    <dbReference type="NCBI Taxonomy" id="3016343"/>
    <lineage>
        <taxon>Bacteria</taxon>
        <taxon>Bacillati</taxon>
        <taxon>Bacillota</taxon>
        <taxon>Tissierellia</taxon>
        <taxon>Tissierellales</taxon>
        <taxon>Peptoniphilaceae</taxon>
        <taxon>Peptoniphilus</taxon>
    </lineage>
</organism>
<feature type="transmembrane region" description="Helical" evidence="1">
    <location>
        <begin position="54"/>
        <end position="76"/>
    </location>
</feature>
<dbReference type="Gene3D" id="3.30.465.10">
    <property type="match status" value="1"/>
</dbReference>
<feature type="transmembrane region" description="Helical" evidence="1">
    <location>
        <begin position="105"/>
        <end position="123"/>
    </location>
</feature>
<keyword evidence="1" id="KW-0472">Membrane</keyword>
<evidence type="ECO:0000313" key="3">
    <source>
        <dbReference type="Proteomes" id="UP001210339"/>
    </source>
</evidence>